<dbReference type="Proteomes" id="UP000481153">
    <property type="component" value="Unassembled WGS sequence"/>
</dbReference>
<feature type="chain" id="PRO_5026236347" description="Leucine-rich repeat-containing N-terminal plant-type domain-containing protein" evidence="2">
    <location>
        <begin position="19"/>
        <end position="404"/>
    </location>
</feature>
<evidence type="ECO:0000256" key="1">
    <source>
        <dbReference type="SAM" id="Phobius"/>
    </source>
</evidence>
<dbReference type="InterPro" id="IPR032675">
    <property type="entry name" value="LRR_dom_sf"/>
</dbReference>
<keyword evidence="1" id="KW-0812">Transmembrane</keyword>
<comment type="caution">
    <text evidence="3">The sequence shown here is derived from an EMBL/GenBank/DDBJ whole genome shotgun (WGS) entry which is preliminary data.</text>
</comment>
<organism evidence="3 4">
    <name type="scientific">Aphanomyces euteiches</name>
    <dbReference type="NCBI Taxonomy" id="100861"/>
    <lineage>
        <taxon>Eukaryota</taxon>
        <taxon>Sar</taxon>
        <taxon>Stramenopiles</taxon>
        <taxon>Oomycota</taxon>
        <taxon>Saprolegniomycetes</taxon>
        <taxon>Saprolegniales</taxon>
        <taxon>Verrucalvaceae</taxon>
        <taxon>Aphanomyces</taxon>
    </lineage>
</organism>
<protein>
    <recommendedName>
        <fullName evidence="5">Leucine-rich repeat-containing N-terminal plant-type domain-containing protein</fullName>
    </recommendedName>
</protein>
<evidence type="ECO:0000313" key="4">
    <source>
        <dbReference type="Proteomes" id="UP000481153"/>
    </source>
</evidence>
<dbReference type="EMBL" id="VJMJ01000143">
    <property type="protein sequence ID" value="KAF0731458.1"/>
    <property type="molecule type" value="Genomic_DNA"/>
</dbReference>
<sequence>MNWFALLLLSLGAISVDASVTLTLCPAANNLTVPCLNETATGRIVSLPALNNQSYNFSNLNITTVQDLPSNATWVDLSFNQISNISRRIPSTVSFLNLSHNRLQSNWIQTSLPMRTLDVSYNQGGLTWFKDILWGVSLANLTRLVFRGNNVTNLTLNYDNVPDGRHPFRNFDLTDNPQLSLRTTMSVYLQMSHYMIVTADPNSYNNTLRDCENRSDYVVSLDSYPVYYSPQGDAEYNKSVVKPFFLCSWGYVELVRTSQSPGARDGQSPTVYYLAIGVALFFLVLIFLARRMRTREREEAELRLRTTPSSSTCTNHDIAGLEIYQAMPICPDTDNPVYQAMPVSNATSTSEVPAIPVGGVGGNDVFEAMPVGDVSTNQVFEAIPVGQLVSDRLHEAMPVSSQTN</sequence>
<accession>A0A6G0WVB4</accession>
<proteinExistence type="predicted"/>
<feature type="signal peptide" evidence="2">
    <location>
        <begin position="1"/>
        <end position="18"/>
    </location>
</feature>
<evidence type="ECO:0000313" key="3">
    <source>
        <dbReference type="EMBL" id="KAF0731458.1"/>
    </source>
</evidence>
<dbReference type="VEuPathDB" id="FungiDB:AeMF1_005717"/>
<evidence type="ECO:0000256" key="2">
    <source>
        <dbReference type="SAM" id="SignalP"/>
    </source>
</evidence>
<keyword evidence="1" id="KW-0472">Membrane</keyword>
<keyword evidence="4" id="KW-1185">Reference proteome</keyword>
<reference evidence="3 4" key="1">
    <citation type="submission" date="2019-07" db="EMBL/GenBank/DDBJ databases">
        <title>Genomics analysis of Aphanomyces spp. identifies a new class of oomycete effector associated with host adaptation.</title>
        <authorList>
            <person name="Gaulin E."/>
        </authorList>
    </citation>
    <scope>NUCLEOTIDE SEQUENCE [LARGE SCALE GENOMIC DNA]</scope>
    <source>
        <strain evidence="3 4">ATCC 201684</strain>
    </source>
</reference>
<dbReference type="AlphaFoldDB" id="A0A6G0WVB4"/>
<keyword evidence="1" id="KW-1133">Transmembrane helix</keyword>
<dbReference type="SUPFAM" id="SSF52058">
    <property type="entry name" value="L domain-like"/>
    <property type="match status" value="1"/>
</dbReference>
<dbReference type="Gene3D" id="3.80.10.10">
    <property type="entry name" value="Ribonuclease Inhibitor"/>
    <property type="match status" value="1"/>
</dbReference>
<evidence type="ECO:0008006" key="5">
    <source>
        <dbReference type="Google" id="ProtNLM"/>
    </source>
</evidence>
<keyword evidence="2" id="KW-0732">Signal</keyword>
<feature type="transmembrane region" description="Helical" evidence="1">
    <location>
        <begin position="271"/>
        <end position="289"/>
    </location>
</feature>
<name>A0A6G0WVB4_9STRA</name>
<gene>
    <name evidence="3" type="ORF">Ae201684_011359</name>
</gene>